<dbReference type="GO" id="GO:0005524">
    <property type="term" value="F:ATP binding"/>
    <property type="evidence" value="ECO:0007669"/>
    <property type="project" value="InterPro"/>
</dbReference>
<proteinExistence type="predicted"/>
<evidence type="ECO:0000313" key="1">
    <source>
        <dbReference type="EMBL" id="QHT76445.1"/>
    </source>
</evidence>
<dbReference type="SUPFAM" id="SSF52540">
    <property type="entry name" value="P-loop containing nucleoside triphosphate hydrolases"/>
    <property type="match status" value="1"/>
</dbReference>
<dbReference type="InterPro" id="IPR000212">
    <property type="entry name" value="DNA_helicase_UvrD/REP"/>
</dbReference>
<dbReference type="GO" id="GO:0043138">
    <property type="term" value="F:3'-5' DNA helicase activity"/>
    <property type="evidence" value="ECO:0007669"/>
    <property type="project" value="TreeGrafter"/>
</dbReference>
<accession>A0A6C0H8H2</accession>
<protein>
    <submittedName>
        <fullName evidence="1">Uncharacterized protein</fullName>
    </submittedName>
</protein>
<sequence length="731" mass="86464">MTIKIIPYKCVCGANIKYIEKHYKTKKHQMFIKKINNTKLPEISTEQKYIIDSIQNNNVIVDSVAGSGKTTTNLFIAKSYLNLNILLLTYNSKLKIETREKIKIHEITNMEIHSYHSFCVKYYDDECFVDMKIIKLLENNKPMKKKINFNLIILDEAQDITPLYYQLICKINYDNNQQAKYCLLGDKYQSIYGFNKSDYRFLILAKDIFNFNNFNWVNTKLSTSFRISYEMSEFINNCMLNTNRIQSNKITNNKPRYIICNTFKKSENYSLTLNEIKFYLKLGYKPDEIFILASSIKSGKVPIRILENLIKTKLHNIPIYIPISDDEKLDDEVLKDKMVFSTFHQTKGLERKVVIVFNFDSSYFAFYKKNNNPKICPNELYVATTRAKEWLSLIHHSGNNYLDFINIQNLNKYCTIIGNIEYTDQYSSNSLTPIPVTDLIRNLSTEIINNCISYLHIKQIKHESSSLDIPIKTKQKNGYELVSEITGTAIPSYYELLRTSKMTIYDEILKKNYIINLHNNNNNNYFIDSNENNDFIDVYKIDLNNITPEELLLITNIYCSYRSEYIFKLYQINNYNWLSKENLNLCIERLNNLNITVKAKYEQYIEINEGKPELFNKRIKGSIDCIDNNNIYEFKCVYKLEDIHYLQVALYMYLNEITRDSNDNKLYNYYLYNILTDEMIQIISSITQLKELVSYLIHSKYFNEINISDDLFINNINNIKLQYIDYDNIHK</sequence>
<dbReference type="Pfam" id="PF13245">
    <property type="entry name" value="AAA_19"/>
    <property type="match status" value="1"/>
</dbReference>
<dbReference type="PANTHER" id="PTHR11070:SF2">
    <property type="entry name" value="ATP-DEPENDENT DNA HELICASE SRS2"/>
    <property type="match status" value="1"/>
</dbReference>
<dbReference type="Gene3D" id="3.40.50.300">
    <property type="entry name" value="P-loop containing nucleotide triphosphate hydrolases"/>
    <property type="match status" value="2"/>
</dbReference>
<name>A0A6C0H8H2_9ZZZZ</name>
<dbReference type="GO" id="GO:0003677">
    <property type="term" value="F:DNA binding"/>
    <property type="evidence" value="ECO:0007669"/>
    <property type="project" value="InterPro"/>
</dbReference>
<reference evidence="1" key="1">
    <citation type="journal article" date="2020" name="Nature">
        <title>Giant virus diversity and host interactions through global metagenomics.</title>
        <authorList>
            <person name="Schulz F."/>
            <person name="Roux S."/>
            <person name="Paez-Espino D."/>
            <person name="Jungbluth S."/>
            <person name="Walsh D.A."/>
            <person name="Denef V.J."/>
            <person name="McMahon K.D."/>
            <person name="Konstantinidis K.T."/>
            <person name="Eloe-Fadrosh E.A."/>
            <person name="Kyrpides N.C."/>
            <person name="Woyke T."/>
        </authorList>
    </citation>
    <scope>NUCLEOTIDE SEQUENCE</scope>
    <source>
        <strain evidence="1">GVMAG-M-3300023179-82</strain>
    </source>
</reference>
<dbReference type="AlphaFoldDB" id="A0A6C0H8H2"/>
<dbReference type="GO" id="GO:0000725">
    <property type="term" value="P:recombinational repair"/>
    <property type="evidence" value="ECO:0007669"/>
    <property type="project" value="TreeGrafter"/>
</dbReference>
<dbReference type="PANTHER" id="PTHR11070">
    <property type="entry name" value="UVRD / RECB / PCRA DNA HELICASE FAMILY MEMBER"/>
    <property type="match status" value="1"/>
</dbReference>
<organism evidence="1">
    <name type="scientific">viral metagenome</name>
    <dbReference type="NCBI Taxonomy" id="1070528"/>
    <lineage>
        <taxon>unclassified sequences</taxon>
        <taxon>metagenomes</taxon>
        <taxon>organismal metagenomes</taxon>
    </lineage>
</organism>
<dbReference type="InterPro" id="IPR027417">
    <property type="entry name" value="P-loop_NTPase"/>
</dbReference>
<dbReference type="EMBL" id="MN739896">
    <property type="protein sequence ID" value="QHT76445.1"/>
    <property type="molecule type" value="Genomic_DNA"/>
</dbReference>